<sequence>MTTHTISFEATATAPKASLFKRIGLAAYRLLEQMTESAYRQNQGRLRYNFYI</sequence>
<comment type="caution">
    <text evidence="1">The sequence shown here is derived from an EMBL/GenBank/DDBJ whole genome shotgun (WGS) entry which is preliminary data.</text>
</comment>
<gene>
    <name evidence="1" type="ORF">HBJ55_17220</name>
</gene>
<protein>
    <submittedName>
        <fullName evidence="1">Uncharacterized protein</fullName>
    </submittedName>
</protein>
<organism evidence="1 2">
    <name type="scientific">Billgrantia bachuensis</name>
    <dbReference type="NCBI Taxonomy" id="2717286"/>
    <lineage>
        <taxon>Bacteria</taxon>
        <taxon>Pseudomonadati</taxon>
        <taxon>Pseudomonadota</taxon>
        <taxon>Gammaproteobacteria</taxon>
        <taxon>Oceanospirillales</taxon>
        <taxon>Halomonadaceae</taxon>
        <taxon>Billgrantia</taxon>
    </lineage>
</organism>
<reference evidence="1 2" key="1">
    <citation type="submission" date="2020-03" db="EMBL/GenBank/DDBJ databases">
        <title>Identification of Halomonas strains.</title>
        <authorList>
            <person name="Xiao Z."/>
            <person name="Dong F."/>
            <person name="Wang Z."/>
            <person name="Zhao J.-Y."/>
        </authorList>
    </citation>
    <scope>NUCLEOTIDE SEQUENCE [LARGE SCALE GENOMIC DNA]</scope>
    <source>
        <strain evidence="1 2">DX6</strain>
    </source>
</reference>
<name>A0ABX0PYA5_9GAMM</name>
<dbReference type="EMBL" id="JAAQTO010000049">
    <property type="protein sequence ID" value="NIC07172.1"/>
    <property type="molecule type" value="Genomic_DNA"/>
</dbReference>
<evidence type="ECO:0000313" key="1">
    <source>
        <dbReference type="EMBL" id="NIC07172.1"/>
    </source>
</evidence>
<accession>A0ABX0PYA5</accession>
<keyword evidence="2" id="KW-1185">Reference proteome</keyword>
<dbReference type="RefSeq" id="WP_167117794.1">
    <property type="nucleotide sequence ID" value="NZ_JAAQTO010000049.1"/>
</dbReference>
<dbReference type="Proteomes" id="UP001318321">
    <property type="component" value="Unassembled WGS sequence"/>
</dbReference>
<evidence type="ECO:0000313" key="2">
    <source>
        <dbReference type="Proteomes" id="UP001318321"/>
    </source>
</evidence>
<proteinExistence type="predicted"/>